<feature type="active site" description="Proton acceptor" evidence="9 10">
    <location>
        <position position="63"/>
    </location>
</feature>
<accession>A0A520N184</accession>
<evidence type="ECO:0000256" key="2">
    <source>
        <dbReference type="ARBA" id="ARBA00002631"/>
    </source>
</evidence>
<evidence type="ECO:0000259" key="12">
    <source>
        <dbReference type="SMART" id="SM00986"/>
    </source>
</evidence>
<comment type="caution">
    <text evidence="13">The sequence shown here is derived from an EMBL/GenBank/DDBJ whole genome shotgun (WGS) entry which is preliminary data.</text>
</comment>
<evidence type="ECO:0000256" key="9">
    <source>
        <dbReference type="HAMAP-Rule" id="MF_00148"/>
    </source>
</evidence>
<dbReference type="InterPro" id="IPR036895">
    <property type="entry name" value="Uracil-DNA_glycosylase-like_sf"/>
</dbReference>
<gene>
    <name evidence="9" type="primary">ung</name>
    <name evidence="13" type="ORF">EVA92_00415</name>
</gene>
<dbReference type="InterPro" id="IPR002043">
    <property type="entry name" value="UDG_fam1"/>
</dbReference>
<evidence type="ECO:0000256" key="1">
    <source>
        <dbReference type="ARBA" id="ARBA00001400"/>
    </source>
</evidence>
<dbReference type="SMART" id="SM00987">
    <property type="entry name" value="UreE_C"/>
    <property type="match status" value="1"/>
</dbReference>
<evidence type="ECO:0000256" key="10">
    <source>
        <dbReference type="PROSITE-ProRule" id="PRU10072"/>
    </source>
</evidence>
<dbReference type="InterPro" id="IPR018085">
    <property type="entry name" value="Ura-DNA_Glyclase_AS"/>
</dbReference>
<dbReference type="PROSITE" id="PS00130">
    <property type="entry name" value="U_DNA_GLYCOSYLASE"/>
    <property type="match status" value="1"/>
</dbReference>
<dbReference type="NCBIfam" id="NF003589">
    <property type="entry name" value="PRK05254.1-2"/>
    <property type="match status" value="1"/>
</dbReference>
<dbReference type="AlphaFoldDB" id="A0A520N184"/>
<dbReference type="NCBIfam" id="NF003592">
    <property type="entry name" value="PRK05254.1-5"/>
    <property type="match status" value="1"/>
</dbReference>
<reference evidence="13 14" key="1">
    <citation type="submission" date="2019-02" db="EMBL/GenBank/DDBJ databases">
        <title>Prokaryotic population dynamics and viral predation in marine succession experiment using metagenomics: the confinement effect.</title>
        <authorList>
            <person name="Haro-Moreno J.M."/>
            <person name="Rodriguez-Valera F."/>
            <person name="Lopez-Perez M."/>
        </authorList>
    </citation>
    <scope>NUCLEOTIDE SEQUENCE [LARGE SCALE GENOMIC DNA]</scope>
    <source>
        <strain evidence="13">MED-G159</strain>
    </source>
</reference>
<dbReference type="CDD" id="cd10027">
    <property type="entry name" value="UDG-F1-like"/>
    <property type="match status" value="1"/>
</dbReference>
<evidence type="ECO:0000256" key="8">
    <source>
        <dbReference type="ARBA" id="ARBA00023204"/>
    </source>
</evidence>
<comment type="catalytic activity">
    <reaction evidence="1 9 11">
        <text>Hydrolyzes single-stranded DNA or mismatched double-stranded DNA and polynucleotides, releasing free uracil.</text>
        <dbReference type="EC" id="3.2.2.27"/>
    </reaction>
</comment>
<dbReference type="GO" id="GO:0004844">
    <property type="term" value="F:uracil DNA N-glycosylase activity"/>
    <property type="evidence" value="ECO:0007669"/>
    <property type="project" value="UniProtKB-UniRule"/>
</dbReference>
<dbReference type="SUPFAM" id="SSF52141">
    <property type="entry name" value="Uracil-DNA glycosylase-like"/>
    <property type="match status" value="1"/>
</dbReference>
<evidence type="ECO:0000256" key="5">
    <source>
        <dbReference type="ARBA" id="ARBA00018429"/>
    </source>
</evidence>
<evidence type="ECO:0000256" key="7">
    <source>
        <dbReference type="ARBA" id="ARBA00022801"/>
    </source>
</evidence>
<dbReference type="GO" id="GO:0097510">
    <property type="term" value="P:base-excision repair, AP site formation via deaminated base removal"/>
    <property type="evidence" value="ECO:0007669"/>
    <property type="project" value="TreeGrafter"/>
</dbReference>
<keyword evidence="7 9" id="KW-0378">Hydrolase</keyword>
<dbReference type="Gene3D" id="3.40.470.10">
    <property type="entry name" value="Uracil-DNA glycosylase-like domain"/>
    <property type="match status" value="1"/>
</dbReference>
<dbReference type="PANTHER" id="PTHR11264:SF0">
    <property type="entry name" value="URACIL-DNA GLYCOSYLASE"/>
    <property type="match status" value="1"/>
</dbReference>
<keyword evidence="9" id="KW-0963">Cytoplasm</keyword>
<dbReference type="InterPro" id="IPR005122">
    <property type="entry name" value="Uracil-DNA_glycosylase-like"/>
</dbReference>
<feature type="domain" description="Uracil-DNA glycosylase-like" evidence="12">
    <location>
        <begin position="48"/>
        <end position="205"/>
    </location>
</feature>
<protein>
    <recommendedName>
        <fullName evidence="5 9">Uracil-DNA glycosylase</fullName>
        <shortName evidence="9">UDG</shortName>
        <ecNumber evidence="4 9">3.2.2.27</ecNumber>
    </recommendedName>
</protein>
<dbReference type="EC" id="3.2.2.27" evidence="4 9"/>
<name>A0A520N184_9GAMM</name>
<evidence type="ECO:0000256" key="3">
    <source>
        <dbReference type="ARBA" id="ARBA00008184"/>
    </source>
</evidence>
<dbReference type="PANTHER" id="PTHR11264">
    <property type="entry name" value="URACIL-DNA GLYCOSYLASE"/>
    <property type="match status" value="1"/>
</dbReference>
<dbReference type="Proteomes" id="UP000315825">
    <property type="component" value="Unassembled WGS sequence"/>
</dbReference>
<keyword evidence="13" id="KW-0326">Glycosidase</keyword>
<dbReference type="EMBL" id="SHBE01000001">
    <property type="protein sequence ID" value="RZO27242.1"/>
    <property type="molecule type" value="Genomic_DNA"/>
</dbReference>
<comment type="subcellular location">
    <subcellularLocation>
        <location evidence="9">Cytoplasm</location>
    </subcellularLocation>
</comment>
<evidence type="ECO:0000256" key="6">
    <source>
        <dbReference type="ARBA" id="ARBA00022763"/>
    </source>
</evidence>
<keyword evidence="8 9" id="KW-0234">DNA repair</keyword>
<evidence type="ECO:0000313" key="13">
    <source>
        <dbReference type="EMBL" id="RZO27242.1"/>
    </source>
</evidence>
<sequence length="218" mass="24861">MDNFFWNKFILNQTSQDYFLKIKHRLLDDHKNGYAIFPDPKDFFRAFEVCPYEKTKIVILGQDPYHTKGIADGLAFSSKNIDIIPPSLRNIFKEIKDDVGVNNNTSNLTKWSEQGVLLLNTSLSVCEGMPNSHSNIGWENFTDLALRKLSKQHDIVYMLWGAHARSKKSLIGNSGLILESSHPSPFSAHRGFLGSRQFSKANLYLSKLKKTPIDWQLA</sequence>
<evidence type="ECO:0000256" key="11">
    <source>
        <dbReference type="RuleBase" id="RU003780"/>
    </source>
</evidence>
<dbReference type="GO" id="GO:0005737">
    <property type="term" value="C:cytoplasm"/>
    <property type="evidence" value="ECO:0007669"/>
    <property type="project" value="UniProtKB-SubCell"/>
</dbReference>
<organism evidence="13 14">
    <name type="scientific">SAR86 cluster bacterium</name>
    <dbReference type="NCBI Taxonomy" id="2030880"/>
    <lineage>
        <taxon>Bacteria</taxon>
        <taxon>Pseudomonadati</taxon>
        <taxon>Pseudomonadota</taxon>
        <taxon>Gammaproteobacteria</taxon>
        <taxon>SAR86 cluster</taxon>
    </lineage>
</organism>
<dbReference type="HAMAP" id="MF_00148">
    <property type="entry name" value="UDG"/>
    <property type="match status" value="1"/>
</dbReference>
<dbReference type="Pfam" id="PF03167">
    <property type="entry name" value="UDG"/>
    <property type="match status" value="1"/>
</dbReference>
<dbReference type="NCBIfam" id="TIGR00628">
    <property type="entry name" value="ung"/>
    <property type="match status" value="1"/>
</dbReference>
<comment type="function">
    <text evidence="2 9 11">Excises uracil residues from the DNA which can arise as a result of misincorporation of dUMP residues by DNA polymerase or due to deamination of cytosine.</text>
</comment>
<evidence type="ECO:0000313" key="14">
    <source>
        <dbReference type="Proteomes" id="UP000315825"/>
    </source>
</evidence>
<proteinExistence type="inferred from homology"/>
<dbReference type="NCBIfam" id="NF003588">
    <property type="entry name" value="PRK05254.1-1"/>
    <property type="match status" value="1"/>
</dbReference>
<comment type="similarity">
    <text evidence="3 9 11">Belongs to the uracil-DNA glycosylase (UDG) superfamily. UNG family.</text>
</comment>
<dbReference type="SMART" id="SM00986">
    <property type="entry name" value="UDG"/>
    <property type="match status" value="1"/>
</dbReference>
<keyword evidence="6 9" id="KW-0227">DNA damage</keyword>
<evidence type="ECO:0000256" key="4">
    <source>
        <dbReference type="ARBA" id="ARBA00012030"/>
    </source>
</evidence>